<protein>
    <submittedName>
        <fullName evidence="2">Uncharacterized protein</fullName>
    </submittedName>
</protein>
<dbReference type="AlphaFoldDB" id="A0A087TAH5"/>
<dbReference type="OrthoDB" id="422728at2759"/>
<feature type="non-terminal residue" evidence="2">
    <location>
        <position position="226"/>
    </location>
</feature>
<keyword evidence="3" id="KW-1185">Reference proteome</keyword>
<proteinExistence type="predicted"/>
<name>A0A087TAH5_STEMI</name>
<dbReference type="OMA" id="CAVAKRT"/>
<sequence length="226" mass="26036">MAIYSDLNDYDDVLGETDGIPCEFCERLFPFELVYEHQLACQEESFVGGSDPIEFNPVLKVPFQQREKKVTSKIQKTSVNSAESTDEKNLHKPFSKLSVSQAEKSDQISVIQKNSTSNLKSYVVKQQSDVIEDLTMEEKGIKLMEYGSKKKQDNTEIERKTFKIPSILTLNNENSKADKTDDSCSSLSDDDDDNNECLEEFWKRAEVKLQRRLKMLENKKNTKFYN</sequence>
<reference evidence="2 3" key="1">
    <citation type="submission" date="2013-11" db="EMBL/GenBank/DDBJ databases">
        <title>Genome sequencing of Stegodyphus mimosarum.</title>
        <authorList>
            <person name="Bechsgaard J."/>
        </authorList>
    </citation>
    <scope>NUCLEOTIDE SEQUENCE [LARGE SCALE GENOMIC DNA]</scope>
</reference>
<evidence type="ECO:0000313" key="3">
    <source>
        <dbReference type="Proteomes" id="UP000054359"/>
    </source>
</evidence>
<accession>A0A087TAH5</accession>
<dbReference type="Proteomes" id="UP000054359">
    <property type="component" value="Unassembled WGS sequence"/>
</dbReference>
<evidence type="ECO:0000313" key="2">
    <source>
        <dbReference type="EMBL" id="KFM62114.1"/>
    </source>
</evidence>
<feature type="region of interest" description="Disordered" evidence="1">
    <location>
        <begin position="174"/>
        <end position="193"/>
    </location>
</feature>
<gene>
    <name evidence="2" type="ORF">X975_25748</name>
</gene>
<dbReference type="EMBL" id="KK114294">
    <property type="protein sequence ID" value="KFM62114.1"/>
    <property type="molecule type" value="Genomic_DNA"/>
</dbReference>
<organism evidence="2 3">
    <name type="scientific">Stegodyphus mimosarum</name>
    <name type="common">African social velvet spider</name>
    <dbReference type="NCBI Taxonomy" id="407821"/>
    <lineage>
        <taxon>Eukaryota</taxon>
        <taxon>Metazoa</taxon>
        <taxon>Ecdysozoa</taxon>
        <taxon>Arthropoda</taxon>
        <taxon>Chelicerata</taxon>
        <taxon>Arachnida</taxon>
        <taxon>Araneae</taxon>
        <taxon>Araneomorphae</taxon>
        <taxon>Entelegynae</taxon>
        <taxon>Eresoidea</taxon>
        <taxon>Eresidae</taxon>
        <taxon>Stegodyphus</taxon>
    </lineage>
</organism>
<evidence type="ECO:0000256" key="1">
    <source>
        <dbReference type="SAM" id="MobiDB-lite"/>
    </source>
</evidence>